<dbReference type="EMBL" id="VWAQ01000005">
    <property type="protein sequence ID" value="KAA5208425.1"/>
    <property type="molecule type" value="Genomic_DNA"/>
</dbReference>
<dbReference type="AlphaFoldDB" id="A0A5M5WVF1"/>
<dbReference type="NCBIfam" id="NF038041">
    <property type="entry name" value="fim_Mfa1_fam"/>
    <property type="match status" value="1"/>
</dbReference>
<dbReference type="Gene3D" id="1.10.20.150">
    <property type="match status" value="1"/>
</dbReference>
<evidence type="ECO:0000313" key="9">
    <source>
        <dbReference type="Proteomes" id="UP000429838"/>
    </source>
</evidence>
<protein>
    <recommendedName>
        <fullName evidence="10">Fimbrial subunit protein C-terminal domain-containing protein</fullName>
    </recommendedName>
</protein>
<reference evidence="8 9" key="1">
    <citation type="journal article" date="2019" name="Nat. Med.">
        <title>A library of human gut bacterial isolates paired with longitudinal multiomics data enables mechanistic microbiome research.</title>
        <authorList>
            <person name="Poyet M."/>
            <person name="Groussin M."/>
            <person name="Gibbons S.M."/>
            <person name="Avila-Pacheco J."/>
            <person name="Jiang X."/>
            <person name="Kearney S.M."/>
            <person name="Perrotta A.R."/>
            <person name="Berdy B."/>
            <person name="Zhao S."/>
            <person name="Lieberman T.D."/>
            <person name="Swanson P.K."/>
            <person name="Smith M."/>
            <person name="Roesemann S."/>
            <person name="Alexander J.E."/>
            <person name="Rich S.A."/>
            <person name="Livny J."/>
            <person name="Vlamakis H."/>
            <person name="Clish C."/>
            <person name="Bullock K."/>
            <person name="Deik A."/>
            <person name="Scott J."/>
            <person name="Pierce K.A."/>
            <person name="Xavier R.J."/>
            <person name="Alm E.J."/>
        </authorList>
    </citation>
    <scope>NUCLEOTIDE SEQUENCE [LARGE SCALE GENOMIC DNA]</scope>
    <source>
        <strain evidence="8 9">BIOML-A1</strain>
    </source>
</reference>
<comment type="similarity">
    <text evidence="2">Belongs to the bacteroidetes fimbrillin superfamily. FimA/Mfa1 family.</text>
</comment>
<proteinExistence type="inferred from homology"/>
<dbReference type="GO" id="GO:0009418">
    <property type="term" value="C:pilus shaft"/>
    <property type="evidence" value="ECO:0007669"/>
    <property type="project" value="InterPro"/>
</dbReference>
<gene>
    <name evidence="8" type="ORF">F2Z25_06955</name>
</gene>
<comment type="caution">
    <text evidence="8">The sequence shown here is derived from an EMBL/GenBank/DDBJ whole genome shotgun (WGS) entry which is preliminary data.</text>
</comment>
<dbReference type="InterPro" id="IPR047786">
    <property type="entry name" value="Mfa1_fim"/>
</dbReference>
<name>A0A5M5WVF1_BACFG</name>
<feature type="signal peptide" evidence="5">
    <location>
        <begin position="1"/>
        <end position="26"/>
    </location>
</feature>
<dbReference type="Pfam" id="PF15495">
    <property type="entry name" value="Fimbrillin_C"/>
    <property type="match status" value="1"/>
</dbReference>
<dbReference type="InterPro" id="IPR029140">
    <property type="entry name" value="Mfa1_C"/>
</dbReference>
<evidence type="ECO:0000256" key="3">
    <source>
        <dbReference type="ARBA" id="ARBA00022729"/>
    </source>
</evidence>
<evidence type="ECO:0000256" key="4">
    <source>
        <dbReference type="ARBA" id="ARBA00023263"/>
    </source>
</evidence>
<dbReference type="Gene3D" id="2.60.40.3690">
    <property type="match status" value="2"/>
</dbReference>
<organism evidence="8 9">
    <name type="scientific">Bacteroides fragilis</name>
    <dbReference type="NCBI Taxonomy" id="817"/>
    <lineage>
        <taxon>Bacteria</taxon>
        <taxon>Pseudomonadati</taxon>
        <taxon>Bacteroidota</taxon>
        <taxon>Bacteroidia</taxon>
        <taxon>Bacteroidales</taxon>
        <taxon>Bacteroidaceae</taxon>
        <taxon>Bacteroides</taxon>
    </lineage>
</organism>
<comment type="subcellular location">
    <subcellularLocation>
        <location evidence="1">Fimbrium</location>
    </subcellularLocation>
</comment>
<accession>A0A5M5WVF1</accession>
<dbReference type="InterPro" id="IPR029141">
    <property type="entry name" value="FimA_N"/>
</dbReference>
<keyword evidence="4" id="KW-0281">Fimbrium</keyword>
<evidence type="ECO:0000256" key="1">
    <source>
        <dbReference type="ARBA" id="ARBA00004561"/>
    </source>
</evidence>
<evidence type="ECO:0000313" key="8">
    <source>
        <dbReference type="EMBL" id="KAA5208425.1"/>
    </source>
</evidence>
<sequence length="621" mass="69301">MNGNMKIRSIMLLTSMVALLAGCAQDETLGQSPLDPVVQGDRYISVAFTFPGSTRADNNQYEYDHGTEAESAIKDMTVYFFKSDGTMLGDGVSIGEVGYGTNTSDDNNITKKLDVEVPAALLSYLIEKEDNSDGTQEEGSKTAGMIVLLNKGNLKLHCESGMPYEDFNAAIEDTSVESVANPANGFMMTNSNYLSSEGKEAALITISKDHIGVRKNKVTIKEPEEEVVVPVERVAAKVRVKVADTNSKQVGDTEKPKATFKLLSWGLNVTNKSYYPVKKLTDGFLEEKSGILSVADKYEDWPLYKNNSPRIWNDPLHNRSHWAVDPNYGDENESSRFDYLDLSTGMVAPETPLYCLENTFNEENQMTQNTTTAIIVAQFIPAGVGTSESDKTWVRWRSGNYASKAFIKQVFQEAKAVDITKYYYKTKNALSQDPTYQSLTSGNFKIGTTGVENPIEINGQKVGYMKGATIVYNPDFEDNATPDKLYMKSGDGTNPEDWTEIELGQATEAINMTIKSIFEEHPAQIYLNGYCYYEVPIRHFSDSEVPWEDVPAVNKPKHLGRYGIVRNNDYRLTIKSVDNPGKPIEGNQITPDSKTDDQIEFYMNVDINVLSWVVRNQEIDF</sequence>
<feature type="domain" description="Minor fimbrium subunit Mfa1 C-terminal" evidence="7">
    <location>
        <begin position="525"/>
        <end position="617"/>
    </location>
</feature>
<dbReference type="PROSITE" id="PS51257">
    <property type="entry name" value="PROKAR_LIPOPROTEIN"/>
    <property type="match status" value="1"/>
</dbReference>
<dbReference type="Pfam" id="PF06321">
    <property type="entry name" value="P_gingi_FimA"/>
    <property type="match status" value="1"/>
</dbReference>
<feature type="domain" description="Major fimbrial subunit protein N-terminal" evidence="6">
    <location>
        <begin position="44"/>
        <end position="195"/>
    </location>
</feature>
<evidence type="ECO:0000259" key="7">
    <source>
        <dbReference type="Pfam" id="PF15495"/>
    </source>
</evidence>
<evidence type="ECO:0000256" key="5">
    <source>
        <dbReference type="SAM" id="SignalP"/>
    </source>
</evidence>
<evidence type="ECO:0008006" key="10">
    <source>
        <dbReference type="Google" id="ProtNLM"/>
    </source>
</evidence>
<keyword evidence="3 5" id="KW-0732">Signal</keyword>
<evidence type="ECO:0000259" key="6">
    <source>
        <dbReference type="Pfam" id="PF06321"/>
    </source>
</evidence>
<dbReference type="Gene3D" id="2.60.40.2580">
    <property type="match status" value="1"/>
</dbReference>
<feature type="chain" id="PRO_5030134251" description="Fimbrial subunit protein C-terminal domain-containing protein" evidence="5">
    <location>
        <begin position="27"/>
        <end position="621"/>
    </location>
</feature>
<dbReference type="Proteomes" id="UP000429838">
    <property type="component" value="Unassembled WGS sequence"/>
</dbReference>
<evidence type="ECO:0000256" key="2">
    <source>
        <dbReference type="ARBA" id="ARBA00006011"/>
    </source>
</evidence>